<evidence type="ECO:0000313" key="1">
    <source>
        <dbReference type="EMBL" id="CAB5379420.1"/>
    </source>
</evidence>
<gene>
    <name evidence="1" type="ORF">CHRIB12_LOCUS16624</name>
</gene>
<name>A0A915ZJP9_9GLOM</name>
<dbReference type="OrthoDB" id="2375394at2759"/>
<evidence type="ECO:0000313" key="2">
    <source>
        <dbReference type="Proteomes" id="UP000684084"/>
    </source>
</evidence>
<comment type="caution">
    <text evidence="1">The sequence shown here is derived from an EMBL/GenBank/DDBJ whole genome shotgun (WGS) entry which is preliminary data.</text>
</comment>
<sequence length="406" mass="46076">MSSVITPLCGEREVNVVVEVAKTSDEDGDNSEQLINKNSLSNQDVDMIEVPGNAEECVQEGGYEVIEVAKKTSDEDGDNSEQLINKNLLSNQDVDMIEVPENAEECVQEGGYEVIEVAKKTSDEDGDNSEQLINKNSLSNQDVDMIEFPGNADVCVQEAGDEVGKMTKTSYLCPVYNNRGTDEENMFGEQMVNNNSESNEEDVILFKNAFISEYYDDVESSFNALNITNDYNIWPQYTSLNAVELSQSHELSHFEHQVHSSTYLQLSEMYDYGDNYSQNIDLSLRDERKSLDINKSLKLSKKLLKETELKDSIISVAYPKYRNSENLNYLENNNFLNILENCLIAEIKSESQKCELLLNYYRTGAYLNKVLEDLKNELSDISEIIERNICTAIVDNFKFCKMISEK</sequence>
<dbReference type="EMBL" id="CAGKOT010000040">
    <property type="protein sequence ID" value="CAB5379420.1"/>
    <property type="molecule type" value="Genomic_DNA"/>
</dbReference>
<accession>A0A915ZJP9</accession>
<dbReference type="Proteomes" id="UP000684084">
    <property type="component" value="Unassembled WGS sequence"/>
</dbReference>
<dbReference type="VEuPathDB" id="FungiDB:RhiirFUN_007780"/>
<dbReference type="AlphaFoldDB" id="A0A915ZJP9"/>
<reference evidence="1" key="1">
    <citation type="submission" date="2020-05" db="EMBL/GenBank/DDBJ databases">
        <authorList>
            <person name="Rincon C."/>
            <person name="Sanders R I."/>
            <person name="Robbins C."/>
            <person name="Chaturvedi A."/>
        </authorList>
    </citation>
    <scope>NUCLEOTIDE SEQUENCE</scope>
    <source>
        <strain evidence="1">CHB12</strain>
    </source>
</reference>
<organism evidence="1 2">
    <name type="scientific">Rhizophagus irregularis</name>
    <dbReference type="NCBI Taxonomy" id="588596"/>
    <lineage>
        <taxon>Eukaryota</taxon>
        <taxon>Fungi</taxon>
        <taxon>Fungi incertae sedis</taxon>
        <taxon>Mucoromycota</taxon>
        <taxon>Glomeromycotina</taxon>
        <taxon>Glomeromycetes</taxon>
        <taxon>Glomerales</taxon>
        <taxon>Glomeraceae</taxon>
        <taxon>Rhizophagus</taxon>
    </lineage>
</organism>
<protein>
    <submittedName>
        <fullName evidence="1">Uncharacterized protein</fullName>
    </submittedName>
</protein>
<proteinExistence type="predicted"/>